<dbReference type="Gene3D" id="3.40.50.300">
    <property type="entry name" value="P-loop containing nucleotide triphosphate hydrolases"/>
    <property type="match status" value="2"/>
</dbReference>
<dbReference type="OrthoDB" id="9804380at2"/>
<dbReference type="AlphaFoldDB" id="A0A2I2KVT6"/>
<evidence type="ECO:0000256" key="1">
    <source>
        <dbReference type="SAM" id="MobiDB-lite"/>
    </source>
</evidence>
<keyword evidence="3" id="KW-1185">Reference proteome</keyword>
<dbReference type="EMBL" id="FZMO01000303">
    <property type="protein sequence ID" value="SNQ49780.1"/>
    <property type="molecule type" value="Genomic_DNA"/>
</dbReference>
<gene>
    <name evidence="2" type="ORF">FRACA_3710002</name>
</gene>
<feature type="compositionally biased region" description="Pro residues" evidence="1">
    <location>
        <begin position="26"/>
        <end position="36"/>
    </location>
</feature>
<evidence type="ECO:0000313" key="3">
    <source>
        <dbReference type="Proteomes" id="UP000234331"/>
    </source>
</evidence>
<reference evidence="2 3" key="1">
    <citation type="submission" date="2017-06" db="EMBL/GenBank/DDBJ databases">
        <authorList>
            <person name="Kim H.J."/>
            <person name="Triplett B.A."/>
        </authorList>
    </citation>
    <scope>NUCLEOTIDE SEQUENCE [LARGE SCALE GENOMIC DNA]</scope>
    <source>
        <strain evidence="2">FRACA_ARgP5</strain>
    </source>
</reference>
<dbReference type="SUPFAM" id="SSF52540">
    <property type="entry name" value="P-loop containing nucleoside triphosphate hydrolases"/>
    <property type="match status" value="1"/>
</dbReference>
<organism evidence="2 3">
    <name type="scientific">Frankia canadensis</name>
    <dbReference type="NCBI Taxonomy" id="1836972"/>
    <lineage>
        <taxon>Bacteria</taxon>
        <taxon>Bacillati</taxon>
        <taxon>Actinomycetota</taxon>
        <taxon>Actinomycetes</taxon>
        <taxon>Frankiales</taxon>
        <taxon>Frankiaceae</taxon>
        <taxon>Frankia</taxon>
    </lineage>
</organism>
<sequence>MSRAARARARDLTSLPARSLGELLPAPRPAPAPPAEPDGAPAPRAWVARRGRRGPFGGRAANTAQAAVWRGSTASVQGLYPMLTRAGVPPVGAYIGYDVITGAAFSCHPVEWLHRGLVRNPNLLVSGSPGAGKSATLKALSLRLSQFGVSTLVLGDLKGEYGPLVRAVGGTVSELGPGLPGRLNPLDAGPLGTRLPTDPTLLTERLAEITRRRLRLLVTLVAARTPVGPEDETVLAEALRLTTGEDRAATTLADPTIPDVHQVLLDAPDPLVTAVRCASRAEFVTLFRRVTDALGSMVRNLAGIFDAPTTVALDFDAPMQSVDISRLSQRGEDAVVVGLSCLSTWGQAAIDEPGRLRMVIRDEVWRQLRAGVEFVRKIDSDLRLSRAEGTIQVLATHRLADFEAVGAAGSEAVAIARELVSSCDVRILLAQDTRPLADLADAVGLTDAERGLVASWGGGDRGRGLWKIAGLGGYPVQLVLTDTEAQLYHTDERMAT</sequence>
<dbReference type="Proteomes" id="UP000234331">
    <property type="component" value="Unassembled WGS sequence"/>
</dbReference>
<evidence type="ECO:0000313" key="2">
    <source>
        <dbReference type="EMBL" id="SNQ49780.1"/>
    </source>
</evidence>
<feature type="region of interest" description="Disordered" evidence="1">
    <location>
        <begin position="1"/>
        <end position="43"/>
    </location>
</feature>
<accession>A0A2I2KVT6</accession>
<dbReference type="InterPro" id="IPR027417">
    <property type="entry name" value="P-loop_NTPase"/>
</dbReference>
<protein>
    <submittedName>
        <fullName evidence="2">AAA-like domain-containing protein</fullName>
    </submittedName>
</protein>
<dbReference type="RefSeq" id="WP_101833200.1">
    <property type="nucleotide sequence ID" value="NZ_FZMO01000303.1"/>
</dbReference>
<proteinExistence type="predicted"/>
<name>A0A2I2KVT6_9ACTN</name>